<feature type="transmembrane region" description="Helical" evidence="2">
    <location>
        <begin position="81"/>
        <end position="102"/>
    </location>
</feature>
<dbReference type="OMA" id="QNTAYHS"/>
<feature type="transmembrane region" description="Helical" evidence="2">
    <location>
        <begin position="114"/>
        <end position="135"/>
    </location>
</feature>
<protein>
    <recommendedName>
        <fullName evidence="5">MARVEL domain-containing protein</fullName>
    </recommendedName>
</protein>
<dbReference type="InParanoid" id="A0A1Y2M5Z1"/>
<proteinExistence type="predicted"/>
<feature type="transmembrane region" description="Helical" evidence="2">
    <location>
        <begin position="53"/>
        <end position="74"/>
    </location>
</feature>
<evidence type="ECO:0000256" key="1">
    <source>
        <dbReference type="SAM" id="MobiDB-lite"/>
    </source>
</evidence>
<dbReference type="EMBL" id="KZ107841">
    <property type="protein sequence ID" value="OSS50628.1"/>
    <property type="molecule type" value="Genomic_DNA"/>
</dbReference>
<keyword evidence="2" id="KW-0472">Membrane</keyword>
<gene>
    <name evidence="3" type="ORF">B5807_04348</name>
</gene>
<organism evidence="3 4">
    <name type="scientific">Epicoccum nigrum</name>
    <name type="common">Soil fungus</name>
    <name type="synonym">Epicoccum purpurascens</name>
    <dbReference type="NCBI Taxonomy" id="105696"/>
    <lineage>
        <taxon>Eukaryota</taxon>
        <taxon>Fungi</taxon>
        <taxon>Dikarya</taxon>
        <taxon>Ascomycota</taxon>
        <taxon>Pezizomycotina</taxon>
        <taxon>Dothideomycetes</taxon>
        <taxon>Pleosporomycetidae</taxon>
        <taxon>Pleosporales</taxon>
        <taxon>Pleosporineae</taxon>
        <taxon>Didymellaceae</taxon>
        <taxon>Epicoccum</taxon>
    </lineage>
</organism>
<evidence type="ECO:0008006" key="5">
    <source>
        <dbReference type="Google" id="ProtNLM"/>
    </source>
</evidence>
<evidence type="ECO:0000313" key="4">
    <source>
        <dbReference type="Proteomes" id="UP000193240"/>
    </source>
</evidence>
<accession>A0A1Y2M5Z1</accession>
<keyword evidence="4" id="KW-1185">Reference proteome</keyword>
<keyword evidence="2" id="KW-1133">Transmembrane helix</keyword>
<keyword evidence="2" id="KW-0812">Transmembrane</keyword>
<feature type="transmembrane region" description="Helical" evidence="2">
    <location>
        <begin position="12"/>
        <end position="33"/>
    </location>
</feature>
<feature type="compositionally biased region" description="Polar residues" evidence="1">
    <location>
        <begin position="205"/>
        <end position="214"/>
    </location>
</feature>
<evidence type="ECO:0000256" key="2">
    <source>
        <dbReference type="SAM" id="Phobius"/>
    </source>
</evidence>
<sequence length="220" mass="24582">MATQTGLWKKRVLVPFWIVRICIMIFLIASYGYALRTIDGFHMLTKPGIAKAIVFILFLAICLLIDILAIVLFIRDALKPGTFLTMNCFQTGFFGGVCIMQIVGVTQGRNEASLGFAIFILFTFVGLLMYSVYGYRRAKQQGQRGHYVAAHNPAVYHPAVPTEYAPPYQNAPPYQQNTAYYPQTATLLGGQHDQQLPPYQADGGMTTQHMQQQPKPAHMA</sequence>
<reference evidence="3 4" key="1">
    <citation type="journal article" date="2017" name="Genome Announc.">
        <title>Genome sequence of the saprophytic ascomycete Epicoccum nigrum ICMP 19927 strain isolated from New Zealand.</title>
        <authorList>
            <person name="Fokin M."/>
            <person name="Fleetwood D."/>
            <person name="Weir B.S."/>
            <person name="Villas-Boas S.G."/>
        </authorList>
    </citation>
    <scope>NUCLEOTIDE SEQUENCE [LARGE SCALE GENOMIC DNA]</scope>
    <source>
        <strain evidence="3 4">ICMP 19927</strain>
    </source>
</reference>
<dbReference type="Proteomes" id="UP000193240">
    <property type="component" value="Unassembled WGS sequence"/>
</dbReference>
<name>A0A1Y2M5Z1_EPING</name>
<evidence type="ECO:0000313" key="3">
    <source>
        <dbReference type="EMBL" id="OSS50628.1"/>
    </source>
</evidence>
<feature type="region of interest" description="Disordered" evidence="1">
    <location>
        <begin position="191"/>
        <end position="220"/>
    </location>
</feature>
<dbReference type="AlphaFoldDB" id="A0A1Y2M5Z1"/>